<name>A0ABT5B6R7_9BACT</name>
<organism evidence="1 2">
    <name type="scientific">Nannocystis radixulma</name>
    <dbReference type="NCBI Taxonomy" id="2995305"/>
    <lineage>
        <taxon>Bacteria</taxon>
        <taxon>Pseudomonadati</taxon>
        <taxon>Myxococcota</taxon>
        <taxon>Polyangia</taxon>
        <taxon>Nannocystales</taxon>
        <taxon>Nannocystaceae</taxon>
        <taxon>Nannocystis</taxon>
    </lineage>
</organism>
<protein>
    <submittedName>
        <fullName evidence="1">Uncharacterized protein</fullName>
    </submittedName>
</protein>
<reference evidence="1 2" key="1">
    <citation type="submission" date="2022-11" db="EMBL/GenBank/DDBJ databases">
        <title>Minimal conservation of predation-associated metabolite biosynthetic gene clusters underscores biosynthetic potential of Myxococcota including descriptions for ten novel species: Archangium lansinium sp. nov., Myxococcus landrumus sp. nov., Nannocystis bai.</title>
        <authorList>
            <person name="Ahearne A."/>
            <person name="Stevens C."/>
            <person name="Dowd S."/>
        </authorList>
    </citation>
    <scope>NUCLEOTIDE SEQUENCE [LARGE SCALE GENOMIC DNA]</scope>
    <source>
        <strain evidence="1 2">NCELM</strain>
    </source>
</reference>
<proteinExistence type="predicted"/>
<accession>A0ABT5B6R7</accession>
<evidence type="ECO:0000313" key="2">
    <source>
        <dbReference type="Proteomes" id="UP001217838"/>
    </source>
</evidence>
<dbReference type="Proteomes" id="UP001217838">
    <property type="component" value="Unassembled WGS sequence"/>
</dbReference>
<keyword evidence="2" id="KW-1185">Reference proteome</keyword>
<comment type="caution">
    <text evidence="1">The sequence shown here is derived from an EMBL/GenBank/DDBJ whole genome shotgun (WGS) entry which is preliminary data.</text>
</comment>
<sequence>MGARRGAVIGRRIRRGRLAADAGAHSALEGIQPTEPVGTISVRALLVAPADLPEDLVFAVTESLFSPKVELSTQEQLLSHLTESFDLAAPALHQREQPGDHDRRAAVAAPIISTRAGSPRSARAPTSRPCARSWSRPASGLWASWPTRTRAVILQDYPSSRIAEVDRLLAANPGRSASP</sequence>
<dbReference type="EMBL" id="JAQNDN010000010">
    <property type="protein sequence ID" value="MDC0669815.1"/>
    <property type="molecule type" value="Genomic_DNA"/>
</dbReference>
<dbReference type="RefSeq" id="WP_271999620.1">
    <property type="nucleotide sequence ID" value="NZ_JAQNDN010000010.1"/>
</dbReference>
<dbReference type="Gene3D" id="3.40.190.10">
    <property type="entry name" value="Periplasmic binding protein-like II"/>
    <property type="match status" value="2"/>
</dbReference>
<evidence type="ECO:0000313" key="1">
    <source>
        <dbReference type="EMBL" id="MDC0669815.1"/>
    </source>
</evidence>
<gene>
    <name evidence="1" type="ORF">POL58_18825</name>
</gene>